<dbReference type="InterPro" id="IPR013658">
    <property type="entry name" value="SGL"/>
</dbReference>
<evidence type="ECO:0000256" key="1">
    <source>
        <dbReference type="SAM" id="MobiDB-lite"/>
    </source>
</evidence>
<dbReference type="EMBL" id="JAZHXJ010001399">
    <property type="protein sequence ID" value="KAL1844880.1"/>
    <property type="molecule type" value="Genomic_DNA"/>
</dbReference>
<dbReference type="Pfam" id="PF08450">
    <property type="entry name" value="SGL"/>
    <property type="match status" value="1"/>
</dbReference>
<dbReference type="InterPro" id="IPR051262">
    <property type="entry name" value="SMP-30/CGR1_Lactonase"/>
</dbReference>
<name>A0ABR3VTA8_9PEZI</name>
<organism evidence="3 4">
    <name type="scientific">Phialemonium thermophilum</name>
    <dbReference type="NCBI Taxonomy" id="223376"/>
    <lineage>
        <taxon>Eukaryota</taxon>
        <taxon>Fungi</taxon>
        <taxon>Dikarya</taxon>
        <taxon>Ascomycota</taxon>
        <taxon>Pezizomycotina</taxon>
        <taxon>Sordariomycetes</taxon>
        <taxon>Sordariomycetidae</taxon>
        <taxon>Cephalothecales</taxon>
        <taxon>Cephalothecaceae</taxon>
        <taxon>Phialemonium</taxon>
    </lineage>
</organism>
<evidence type="ECO:0000313" key="3">
    <source>
        <dbReference type="EMBL" id="KAL1844880.1"/>
    </source>
</evidence>
<feature type="region of interest" description="Disordered" evidence="1">
    <location>
        <begin position="19"/>
        <end position="61"/>
    </location>
</feature>
<evidence type="ECO:0000259" key="2">
    <source>
        <dbReference type="Pfam" id="PF08450"/>
    </source>
</evidence>
<gene>
    <name evidence="3" type="ORF">VTK73DRAFT_1626</name>
</gene>
<dbReference type="PRINTS" id="PR01790">
    <property type="entry name" value="SMP30FAMILY"/>
</dbReference>
<dbReference type="PROSITE" id="PS51257">
    <property type="entry name" value="PROKAR_LIPOPROTEIN"/>
    <property type="match status" value="1"/>
</dbReference>
<dbReference type="Gene3D" id="2.120.10.30">
    <property type="entry name" value="TolB, C-terminal domain"/>
    <property type="match status" value="1"/>
</dbReference>
<feature type="compositionally biased region" description="Basic residues" evidence="1">
    <location>
        <begin position="42"/>
        <end position="54"/>
    </location>
</feature>
<dbReference type="PANTHER" id="PTHR47572:SF5">
    <property type="entry name" value="BLR2277 PROTEIN"/>
    <property type="match status" value="1"/>
</dbReference>
<dbReference type="InterPro" id="IPR005511">
    <property type="entry name" value="SMP-30"/>
</dbReference>
<protein>
    <recommendedName>
        <fullName evidence="2">SMP-30/Gluconolactonase/LRE-like region domain-containing protein</fullName>
    </recommendedName>
</protein>
<accession>A0ABR3VTA8</accession>
<keyword evidence="4" id="KW-1185">Reference proteome</keyword>
<feature type="domain" description="SMP-30/Gluconolactonase/LRE-like region" evidence="2">
    <location>
        <begin position="145"/>
        <end position="387"/>
    </location>
</feature>
<dbReference type="SUPFAM" id="SSF63829">
    <property type="entry name" value="Calcium-dependent phosphotriesterase"/>
    <property type="match status" value="1"/>
</dbReference>
<evidence type="ECO:0000313" key="4">
    <source>
        <dbReference type="Proteomes" id="UP001586593"/>
    </source>
</evidence>
<dbReference type="InterPro" id="IPR011042">
    <property type="entry name" value="6-blade_b-propeller_TolB-like"/>
</dbReference>
<dbReference type="PANTHER" id="PTHR47572">
    <property type="entry name" value="LIPOPROTEIN-RELATED"/>
    <property type="match status" value="1"/>
</dbReference>
<reference evidence="3 4" key="1">
    <citation type="journal article" date="2024" name="Commun. Biol.">
        <title>Comparative genomic analysis of thermophilic fungi reveals convergent evolutionary adaptations and gene losses.</title>
        <authorList>
            <person name="Steindorff A.S."/>
            <person name="Aguilar-Pontes M.V."/>
            <person name="Robinson A.J."/>
            <person name="Andreopoulos B."/>
            <person name="LaButti K."/>
            <person name="Kuo A."/>
            <person name="Mondo S."/>
            <person name="Riley R."/>
            <person name="Otillar R."/>
            <person name="Haridas S."/>
            <person name="Lipzen A."/>
            <person name="Grimwood J."/>
            <person name="Schmutz J."/>
            <person name="Clum A."/>
            <person name="Reid I.D."/>
            <person name="Moisan M.C."/>
            <person name="Butler G."/>
            <person name="Nguyen T.T.M."/>
            <person name="Dewar K."/>
            <person name="Conant G."/>
            <person name="Drula E."/>
            <person name="Henrissat B."/>
            <person name="Hansel C."/>
            <person name="Singer S."/>
            <person name="Hutchinson M.I."/>
            <person name="de Vries R.P."/>
            <person name="Natvig D.O."/>
            <person name="Powell A.J."/>
            <person name="Tsang A."/>
            <person name="Grigoriev I.V."/>
        </authorList>
    </citation>
    <scope>NUCLEOTIDE SEQUENCE [LARGE SCALE GENOMIC DNA]</scope>
    <source>
        <strain evidence="3 4">ATCC 24622</strain>
    </source>
</reference>
<proteinExistence type="predicted"/>
<dbReference type="Proteomes" id="UP001586593">
    <property type="component" value="Unassembled WGS sequence"/>
</dbReference>
<sequence>MGGTWRTDDHPRWAGSAHALASCSRTAPPTARQLITRAGGGKGKRKKEKRKKSRKKEEDSGTLCWRGHLERLISPTVDQKSRPREPTSSLFLSPLAMLEGWGFPQPRQLTATVAYRLPDEFRRPGGQSEHSRNQKRGRPVDSFLEGPVYVRETGTLYVTDIPYGRVFAVDLATGAWRLVVEYEGGEPNGMAWHPAERRLYVADFCRGILRLDPATGRVETLLDRWNGEHLRGPNDLVLGGDGSVFFTDQGMTGLQDPTGRVFRLHPPTGRVDLLLRNCPSPNGLVLDAAETTLFVAQTRDNAVWCAPLYPDGSVQRTGRFASYGGVGGPDGLALDVEGNLFVAHSTLGCVFVHRPNGLPLARIQSPAGHGTTNLTWGGPDLKTLYIVESQSGSILTVPWHCPGVLGKLYAGWMEHDH</sequence>
<feature type="region of interest" description="Disordered" evidence="1">
    <location>
        <begin position="120"/>
        <end position="140"/>
    </location>
</feature>
<comment type="caution">
    <text evidence="3">The sequence shown here is derived from an EMBL/GenBank/DDBJ whole genome shotgun (WGS) entry which is preliminary data.</text>
</comment>